<proteinExistence type="predicted"/>
<feature type="non-terminal residue" evidence="1">
    <location>
        <position position="1"/>
    </location>
</feature>
<comment type="caution">
    <text evidence="1">The sequence shown here is derived from an EMBL/GenBank/DDBJ whole genome shotgun (WGS) entry which is preliminary data.</text>
</comment>
<sequence>WTGRLQLSVVPSSFCSDRLKQLEKTGGNRSLDSKVAIKVFIFGKGNVDKPLRGQEQGHRDHGFESRLCEGKVLAPLTTVVSNGNR</sequence>
<evidence type="ECO:0000313" key="2">
    <source>
        <dbReference type="Proteomes" id="UP000265520"/>
    </source>
</evidence>
<protein>
    <submittedName>
        <fullName evidence="1">Uncharacterized protein</fullName>
    </submittedName>
</protein>
<dbReference type="EMBL" id="LXQA010330641">
    <property type="protein sequence ID" value="MCI44439.1"/>
    <property type="molecule type" value="Genomic_DNA"/>
</dbReference>
<dbReference type="AlphaFoldDB" id="A0A392S6W5"/>
<accession>A0A392S6W5</accession>
<reference evidence="1 2" key="1">
    <citation type="journal article" date="2018" name="Front. Plant Sci.">
        <title>Red Clover (Trifolium pratense) and Zigzag Clover (T. medium) - A Picture of Genomic Similarities and Differences.</title>
        <authorList>
            <person name="Dluhosova J."/>
            <person name="Istvanek J."/>
            <person name="Nedelnik J."/>
            <person name="Repkova J."/>
        </authorList>
    </citation>
    <scope>NUCLEOTIDE SEQUENCE [LARGE SCALE GENOMIC DNA]</scope>
    <source>
        <strain evidence="2">cv. 10/8</strain>
        <tissue evidence="1">Leaf</tissue>
    </source>
</reference>
<dbReference type="Proteomes" id="UP000265520">
    <property type="component" value="Unassembled WGS sequence"/>
</dbReference>
<evidence type="ECO:0000313" key="1">
    <source>
        <dbReference type="EMBL" id="MCI44439.1"/>
    </source>
</evidence>
<name>A0A392S6W5_9FABA</name>
<organism evidence="1 2">
    <name type="scientific">Trifolium medium</name>
    <dbReference type="NCBI Taxonomy" id="97028"/>
    <lineage>
        <taxon>Eukaryota</taxon>
        <taxon>Viridiplantae</taxon>
        <taxon>Streptophyta</taxon>
        <taxon>Embryophyta</taxon>
        <taxon>Tracheophyta</taxon>
        <taxon>Spermatophyta</taxon>
        <taxon>Magnoliopsida</taxon>
        <taxon>eudicotyledons</taxon>
        <taxon>Gunneridae</taxon>
        <taxon>Pentapetalae</taxon>
        <taxon>rosids</taxon>
        <taxon>fabids</taxon>
        <taxon>Fabales</taxon>
        <taxon>Fabaceae</taxon>
        <taxon>Papilionoideae</taxon>
        <taxon>50 kb inversion clade</taxon>
        <taxon>NPAAA clade</taxon>
        <taxon>Hologalegina</taxon>
        <taxon>IRL clade</taxon>
        <taxon>Trifolieae</taxon>
        <taxon>Trifolium</taxon>
    </lineage>
</organism>
<keyword evidence="2" id="KW-1185">Reference proteome</keyword>